<dbReference type="EC" id="5.3.1.24" evidence="15"/>
<comment type="function">
    <text evidence="15">Trifunctional enzyme bearing the Gln amidotransferase (GATase) domain of anthranilate synthase, indole-glycerolphosphate synthase, and phosphoribosylanthranilate isomerase activities.</text>
</comment>
<evidence type="ECO:0000256" key="9">
    <source>
        <dbReference type="ARBA" id="ARBA00022962"/>
    </source>
</evidence>
<feature type="domain" description="N-(5'phosphoribosyl) anthranilate isomerase (PRAI)" evidence="18">
    <location>
        <begin position="761"/>
        <end position="811"/>
    </location>
</feature>
<dbReference type="OrthoDB" id="524799at2759"/>
<dbReference type="PANTHER" id="PTHR22854">
    <property type="entry name" value="TRYPTOPHAN BIOSYNTHESIS PROTEIN"/>
    <property type="match status" value="1"/>
</dbReference>
<dbReference type="EMBL" id="MU151057">
    <property type="protein sequence ID" value="KAF9453988.1"/>
    <property type="molecule type" value="Genomic_DNA"/>
</dbReference>
<dbReference type="InterPro" id="IPR006221">
    <property type="entry name" value="TrpG/PapA_dom"/>
</dbReference>
<organism evidence="19 20">
    <name type="scientific">Macrolepiota fuliginosa MF-IS2</name>
    <dbReference type="NCBI Taxonomy" id="1400762"/>
    <lineage>
        <taxon>Eukaryota</taxon>
        <taxon>Fungi</taxon>
        <taxon>Dikarya</taxon>
        <taxon>Basidiomycota</taxon>
        <taxon>Agaricomycotina</taxon>
        <taxon>Agaricomycetes</taxon>
        <taxon>Agaricomycetidae</taxon>
        <taxon>Agaricales</taxon>
        <taxon>Agaricineae</taxon>
        <taxon>Agaricaceae</taxon>
        <taxon>Macrolepiota</taxon>
    </lineage>
</organism>
<dbReference type="InterPro" id="IPR013785">
    <property type="entry name" value="Aldolase_TIM"/>
</dbReference>
<evidence type="ECO:0000256" key="13">
    <source>
        <dbReference type="ARBA" id="ARBA00023268"/>
    </source>
</evidence>
<evidence type="ECO:0000256" key="4">
    <source>
        <dbReference type="ARBA" id="ARBA00004696"/>
    </source>
</evidence>
<dbReference type="CDD" id="cd01743">
    <property type="entry name" value="GATase1_Anthranilate_Synthase"/>
    <property type="match status" value="1"/>
</dbReference>
<comment type="pathway">
    <text evidence="4 15">Amino-acid biosynthesis; L-tryptophan biosynthesis; L-tryptophan from chorismate: step 4/5.</text>
</comment>
<dbReference type="SUPFAM" id="SSF51366">
    <property type="entry name" value="Ribulose-phoshate binding barrel"/>
    <property type="match status" value="2"/>
</dbReference>
<comment type="catalytic activity">
    <reaction evidence="2 15">
        <text>1-(2-carboxyphenylamino)-1-deoxy-D-ribulose 5-phosphate + H(+) = (1S,2R)-1-C-(indol-3-yl)glycerol 3-phosphate + CO2 + H2O</text>
        <dbReference type="Rhea" id="RHEA:23476"/>
        <dbReference type="ChEBI" id="CHEBI:15377"/>
        <dbReference type="ChEBI" id="CHEBI:15378"/>
        <dbReference type="ChEBI" id="CHEBI:16526"/>
        <dbReference type="ChEBI" id="CHEBI:58613"/>
        <dbReference type="ChEBI" id="CHEBI:58866"/>
        <dbReference type="EC" id="4.1.1.48"/>
    </reaction>
</comment>
<feature type="domain" description="Glutamine amidotransferase" evidence="16">
    <location>
        <begin position="22"/>
        <end position="206"/>
    </location>
</feature>
<evidence type="ECO:0000259" key="16">
    <source>
        <dbReference type="Pfam" id="PF00117"/>
    </source>
</evidence>
<evidence type="ECO:0000256" key="10">
    <source>
        <dbReference type="ARBA" id="ARBA00023141"/>
    </source>
</evidence>
<evidence type="ECO:0000256" key="11">
    <source>
        <dbReference type="ARBA" id="ARBA00023235"/>
    </source>
</evidence>
<evidence type="ECO:0000256" key="14">
    <source>
        <dbReference type="ARBA" id="ARBA00047683"/>
    </source>
</evidence>
<dbReference type="GO" id="GO:0004425">
    <property type="term" value="F:indole-3-glycerol-phosphate synthase activity"/>
    <property type="evidence" value="ECO:0007669"/>
    <property type="project" value="UniProtKB-UniRule"/>
</dbReference>
<evidence type="ECO:0000256" key="8">
    <source>
        <dbReference type="ARBA" id="ARBA00022822"/>
    </source>
</evidence>
<dbReference type="FunFam" id="3.40.50.880:FF:000031">
    <property type="entry name" value="Multifunctional tryptophan biosynthesis protein"/>
    <property type="match status" value="1"/>
</dbReference>
<feature type="domain" description="N-(5'phosphoribosyl) anthranilate isomerase (PRAI)" evidence="18">
    <location>
        <begin position="615"/>
        <end position="734"/>
    </location>
</feature>
<dbReference type="InterPro" id="IPR017926">
    <property type="entry name" value="GATASE"/>
</dbReference>
<reference evidence="19" key="1">
    <citation type="submission" date="2020-11" db="EMBL/GenBank/DDBJ databases">
        <authorList>
            <consortium name="DOE Joint Genome Institute"/>
            <person name="Ahrendt S."/>
            <person name="Riley R."/>
            <person name="Andreopoulos W."/>
            <person name="Labutti K."/>
            <person name="Pangilinan J."/>
            <person name="Ruiz-Duenas F.J."/>
            <person name="Barrasa J.M."/>
            <person name="Sanchez-Garcia M."/>
            <person name="Camarero S."/>
            <person name="Miyauchi S."/>
            <person name="Serrano A."/>
            <person name="Linde D."/>
            <person name="Babiker R."/>
            <person name="Drula E."/>
            <person name="Ayuso-Fernandez I."/>
            <person name="Pacheco R."/>
            <person name="Padilla G."/>
            <person name="Ferreira P."/>
            <person name="Barriuso J."/>
            <person name="Kellner H."/>
            <person name="Castanera R."/>
            <person name="Alfaro M."/>
            <person name="Ramirez L."/>
            <person name="Pisabarro A.G."/>
            <person name="Kuo A."/>
            <person name="Tritt A."/>
            <person name="Lipzen A."/>
            <person name="He G."/>
            <person name="Yan M."/>
            <person name="Ng V."/>
            <person name="Cullen D."/>
            <person name="Martin F."/>
            <person name="Rosso M.-N."/>
            <person name="Henrissat B."/>
            <person name="Hibbett D."/>
            <person name="Martinez A.T."/>
            <person name="Grigoriev I.V."/>
        </authorList>
    </citation>
    <scope>NUCLEOTIDE SEQUENCE</scope>
    <source>
        <strain evidence="19">MF-IS2</strain>
    </source>
</reference>
<gene>
    <name evidence="19" type="ORF">P691DRAFT_693616</name>
</gene>
<keyword evidence="10 15" id="KW-0057">Aromatic amino acid biosynthesis</keyword>
<dbReference type="AlphaFoldDB" id="A0A9P5XND2"/>
<dbReference type="HAMAP" id="MF_00135">
    <property type="entry name" value="PRAI"/>
    <property type="match status" value="1"/>
</dbReference>
<dbReference type="Pfam" id="PF00697">
    <property type="entry name" value="PRAI"/>
    <property type="match status" value="2"/>
</dbReference>
<proteinExistence type="inferred from homology"/>
<dbReference type="Pfam" id="PF00218">
    <property type="entry name" value="IGPS"/>
    <property type="match status" value="1"/>
</dbReference>
<evidence type="ECO:0000313" key="20">
    <source>
        <dbReference type="Proteomes" id="UP000807342"/>
    </source>
</evidence>
<dbReference type="CDD" id="cd00331">
    <property type="entry name" value="IGPS"/>
    <property type="match status" value="1"/>
</dbReference>
<evidence type="ECO:0000313" key="19">
    <source>
        <dbReference type="EMBL" id="KAF9453988.1"/>
    </source>
</evidence>
<dbReference type="PANTHER" id="PTHR22854:SF2">
    <property type="entry name" value="INDOLE-3-GLYCEROL-PHOSPHATE SYNTHASE"/>
    <property type="match status" value="1"/>
</dbReference>
<dbReference type="InterPro" id="IPR045186">
    <property type="entry name" value="Indole-3-glycerol_P_synth"/>
</dbReference>
<dbReference type="PIRSF" id="PIRSF001382">
    <property type="entry name" value="TrpG-trpC-trpF"/>
    <property type="match status" value="1"/>
</dbReference>
<keyword evidence="7 15" id="KW-0210">Decarboxylase</keyword>
<evidence type="ECO:0000256" key="15">
    <source>
        <dbReference type="PIRNR" id="PIRNR001382"/>
    </source>
</evidence>
<keyword evidence="11 15" id="KW-0413">Isomerase</keyword>
<dbReference type="GO" id="GO:0004049">
    <property type="term" value="F:anthranilate synthase activity"/>
    <property type="evidence" value="ECO:0007669"/>
    <property type="project" value="UniProtKB-UniRule"/>
</dbReference>
<dbReference type="GO" id="GO:0000162">
    <property type="term" value="P:L-tryptophan biosynthetic process"/>
    <property type="evidence" value="ECO:0007669"/>
    <property type="project" value="UniProtKB-UniRule"/>
</dbReference>
<comment type="catalytic activity">
    <reaction evidence="14 15">
        <text>chorismate + L-glutamine = anthranilate + pyruvate + L-glutamate + H(+)</text>
        <dbReference type="Rhea" id="RHEA:21732"/>
        <dbReference type="ChEBI" id="CHEBI:15361"/>
        <dbReference type="ChEBI" id="CHEBI:15378"/>
        <dbReference type="ChEBI" id="CHEBI:16567"/>
        <dbReference type="ChEBI" id="CHEBI:29748"/>
        <dbReference type="ChEBI" id="CHEBI:29985"/>
        <dbReference type="ChEBI" id="CHEBI:58359"/>
        <dbReference type="EC" id="4.1.3.27"/>
    </reaction>
</comment>
<keyword evidence="12 15" id="KW-0456">Lyase</keyword>
<dbReference type="InterPro" id="IPR016302">
    <property type="entry name" value="Anthranilate_synth_II"/>
</dbReference>
<accession>A0A9P5XND2</accession>
<dbReference type="Gene3D" id="3.40.50.880">
    <property type="match status" value="1"/>
</dbReference>
<comment type="caution">
    <text evidence="19">The sequence shown here is derived from an EMBL/GenBank/DDBJ whole genome shotgun (WGS) entry which is preliminary data.</text>
</comment>
<dbReference type="Proteomes" id="UP000807342">
    <property type="component" value="Unassembled WGS sequence"/>
</dbReference>
<name>A0A9P5XND2_9AGAR</name>
<evidence type="ECO:0000256" key="7">
    <source>
        <dbReference type="ARBA" id="ARBA00022793"/>
    </source>
</evidence>
<protein>
    <recommendedName>
        <fullName evidence="15">Multifunctional tryptophan biosynthesis protein</fullName>
    </recommendedName>
    <domain>
        <recommendedName>
            <fullName evidence="15">Anthranilate synthase component 2</fullName>
            <shortName evidence="15">AS</shortName>
            <ecNumber evidence="15">4.1.3.27</ecNumber>
        </recommendedName>
        <alternativeName>
            <fullName evidence="15">Anthranilate synthase, glutamine amidotransferase component</fullName>
        </alternativeName>
    </domain>
    <domain>
        <recommendedName>
            <fullName evidence="15">Indole-3-glycerol phosphate synthase</fullName>
            <shortName evidence="15">IGPS</shortName>
            <ecNumber evidence="15">4.1.1.48</ecNumber>
        </recommendedName>
    </domain>
    <domain>
        <recommendedName>
            <fullName evidence="15">N-(5'-phosphoribosyl)anthranilate isomerase</fullName>
            <shortName evidence="15">PRAI</shortName>
            <ecNumber evidence="15">5.3.1.24</ecNumber>
        </recommendedName>
    </domain>
</protein>
<dbReference type="PRINTS" id="PR00097">
    <property type="entry name" value="ANTSNTHASEII"/>
</dbReference>
<comment type="pathway">
    <text evidence="5 15">Amino-acid biosynthesis; L-tryptophan biosynthesis; L-tryptophan from chorismate: step 1/5.</text>
</comment>
<dbReference type="EC" id="4.1.3.27" evidence="15"/>
<dbReference type="Gene3D" id="3.20.20.70">
    <property type="entry name" value="Aldolase class I"/>
    <property type="match status" value="2"/>
</dbReference>
<keyword evidence="8 15" id="KW-0822">Tryptophan biosynthesis</keyword>
<keyword evidence="20" id="KW-1185">Reference proteome</keyword>
<evidence type="ECO:0000256" key="5">
    <source>
        <dbReference type="ARBA" id="ARBA00004873"/>
    </source>
</evidence>
<evidence type="ECO:0000259" key="18">
    <source>
        <dbReference type="Pfam" id="PF00697"/>
    </source>
</evidence>
<evidence type="ECO:0000256" key="1">
    <source>
        <dbReference type="ARBA" id="ARBA00001164"/>
    </source>
</evidence>
<dbReference type="InterPro" id="IPR001240">
    <property type="entry name" value="PRAI_dom"/>
</dbReference>
<evidence type="ECO:0000256" key="2">
    <source>
        <dbReference type="ARBA" id="ARBA00001633"/>
    </source>
</evidence>
<feature type="domain" description="Indole-3-glycerol phosphate synthase" evidence="17">
    <location>
        <begin position="253"/>
        <end position="518"/>
    </location>
</feature>
<dbReference type="InterPro" id="IPR029062">
    <property type="entry name" value="Class_I_gatase-like"/>
</dbReference>
<dbReference type="GO" id="GO:0004640">
    <property type="term" value="F:phosphoribosylanthranilate isomerase activity"/>
    <property type="evidence" value="ECO:0007669"/>
    <property type="project" value="UniProtKB-UniRule"/>
</dbReference>
<dbReference type="InterPro" id="IPR011060">
    <property type="entry name" value="RibuloseP-bd_barrel"/>
</dbReference>
<dbReference type="PRINTS" id="PR00096">
    <property type="entry name" value="GATASE"/>
</dbReference>
<dbReference type="NCBIfam" id="TIGR00566">
    <property type="entry name" value="trpG_papA"/>
    <property type="match status" value="1"/>
</dbReference>
<dbReference type="EC" id="4.1.1.48" evidence="15"/>
<evidence type="ECO:0000259" key="17">
    <source>
        <dbReference type="Pfam" id="PF00218"/>
    </source>
</evidence>
<dbReference type="PROSITE" id="PS51273">
    <property type="entry name" value="GATASE_TYPE_1"/>
    <property type="match status" value="1"/>
</dbReference>
<dbReference type="Pfam" id="PF00117">
    <property type="entry name" value="GATase"/>
    <property type="match status" value="1"/>
</dbReference>
<comment type="pathway">
    <text evidence="3 15">Amino-acid biosynthesis; L-tryptophan biosynthesis; L-tryptophan from chorismate: step 3/5.</text>
</comment>
<dbReference type="CDD" id="cd00405">
    <property type="entry name" value="PRAI"/>
    <property type="match status" value="1"/>
</dbReference>
<dbReference type="FunFam" id="3.20.20.70:FF:000136">
    <property type="entry name" value="Multifunctional tryptophan biosynthesis protein"/>
    <property type="match status" value="1"/>
</dbReference>
<evidence type="ECO:0000256" key="6">
    <source>
        <dbReference type="ARBA" id="ARBA00022605"/>
    </source>
</evidence>
<evidence type="ECO:0000256" key="12">
    <source>
        <dbReference type="ARBA" id="ARBA00023239"/>
    </source>
</evidence>
<dbReference type="SUPFAM" id="SSF52317">
    <property type="entry name" value="Class I glutamine amidotransferase-like"/>
    <property type="match status" value="1"/>
</dbReference>
<sequence length="823" mass="89390">MATTVEGTATLPSHLAGPLDVLMIDNFDSFTWNLYQQLCLLGANVTVVRNDAISAELLPQLRINLLIISPGPGHPQTDSGISREAIRYFAGKVPILGVCMGLECLVDLYGGTIGYAGEIMHGKVSRIRHDNRGCFRNVPQGIKSIRYHSLSASYETLPADLAITSVTEESGVIMGVRHRKYTLEAVQYHPESILSEGGDDLVKNFLSLRGGLWEQNPEVHVLDPTIPPFVPDETADPVPAKVNGSGDKVPSILEKIQKQRLLDVDQAQATPGSTIQDLLTLHSLNVSPTQIDFLARIKQNTSPDRPAMFAEIKRASPSKGPIAVNINPAAQALKYALAGAHTISVLTEPKWFLGSLHDMLHVRQAVANLPNRPAILRKDFILTRYQVLESRIWGADTILLIVSMLSEPLLRDLYTYARELGMEPLVEVNNAREMEIALSLSAKVIGVNNRNLHDFNVDMNTTSRLSDMTKGKDVVLCALSGIACRTDVDRYKGQGVGAVLVGESLMRAKDAGAFIRELVGDTEPETKDNEADEGIPLVKICGVKTREQALAIADAGADLLGLMFVKKSKRYVDRQTAKDIAAAIRERRFNYDFTPASTSTSSASSSENTPWFTTSAKRLTKTTNRTRPLLVGVFQNHSLEEVLETVADVQLDLVQLHGNEPVDWASHIPVPVIRVFHLGCKDGKIQGVSDITRSGAHQFILFDSMRDDGLSGGSGKVVDWVVAKKIVESGEILVNGQKAYLGSTQEVNGTPATTSSIGDHRLPIILAGGLTPENVASAVNQVKPWAVDVSGGVELKDGSAKDLDMVREFIARAKGIFSDSASE</sequence>
<keyword evidence="6 15" id="KW-0028">Amino-acid biosynthesis</keyword>
<dbReference type="InterPro" id="IPR013798">
    <property type="entry name" value="Indole-3-glycerol_P_synth_dom"/>
</dbReference>
<comment type="catalytic activity">
    <reaction evidence="1 15">
        <text>N-(5-phospho-beta-D-ribosyl)anthranilate = 1-(2-carboxyphenylamino)-1-deoxy-D-ribulose 5-phosphate</text>
        <dbReference type="Rhea" id="RHEA:21540"/>
        <dbReference type="ChEBI" id="CHEBI:18277"/>
        <dbReference type="ChEBI" id="CHEBI:58613"/>
        <dbReference type="EC" id="5.3.1.24"/>
    </reaction>
</comment>
<keyword evidence="9" id="KW-0315">Glutamine amidotransferase</keyword>
<keyword evidence="13" id="KW-0511">Multifunctional enzyme</keyword>
<evidence type="ECO:0000256" key="3">
    <source>
        <dbReference type="ARBA" id="ARBA00004664"/>
    </source>
</evidence>